<name>A0A5P2CVC6_STRVZ</name>
<evidence type="ECO:0000256" key="1">
    <source>
        <dbReference type="SAM" id="MobiDB-lite"/>
    </source>
</evidence>
<dbReference type="GO" id="GO:0043041">
    <property type="term" value="P:amino acid activation for nonribosomal peptide biosynthetic process"/>
    <property type="evidence" value="ECO:0007669"/>
    <property type="project" value="TreeGrafter"/>
</dbReference>
<feature type="compositionally biased region" description="Polar residues" evidence="1">
    <location>
        <begin position="1"/>
        <end position="13"/>
    </location>
</feature>
<dbReference type="AlphaFoldDB" id="A0A5P2CVC6"/>
<dbReference type="Pfam" id="PF00501">
    <property type="entry name" value="AMP-binding"/>
    <property type="match status" value="1"/>
</dbReference>
<sequence>MTPTLRPQPSFRSTVRAGRLPGVNSVVRQSSRGRRRPSSAVSTRWHHRPMTQEPDSHRSGPRTTDTVLRLFEQAARDTPEAVALSAGPLELRYGRLDRQANRLAHHLLAAGLPAGGTVAVGHTRQADVFTAVLAVLKAGGTYTIVDPAAAARARTQVIMAGPFALLTDTALQAALDPGHGLRLICPDAEAEAIGARAPESPGMAPAPVAALLWTGGETPRAVPAGQELLLAAHRGWAEVGGLTPADRHLITFRPDVTAFAAGWTRALCSGGTLVLAEDTRRDGGTAAEDIHRLIGTAEVTAVHTDPAGAASLLAQPDPPVRSLRLVTVTGDRLYLDEQSALQGGLLPGARLVGVYGTTETAGAGSRFELSQLNGPVDRPEGTALVGTPFPGCRLELHDGEIHLTPPDGGAAVPTGDLGRLRPDGLLEFTGRTRDRFTLGRRTVDPHRLESALRQHPAVGGALVRNVSHGPLQERLVAYIAPRAVPAGRTADPRASYAWLPGTAELRTRLAGRLREEDLPKTVVRLRSLPRNRAGQEDRSALPMPPKPTGGYRGKYSSSSDYDDYYAETMHAPPRTAGAESTAGVGCCAAFLLAVAALLFTDVLWPGSTELSGVPAPWSVLFFLLYCFECLAFATGAVFLFTGFSRMLRSGRSRGFTRAAHLAVVYLLVAWWPQDNLYRLAAKNDWPQQAALVYAFNIPLMIAAAIVAGYVTRRPVASPEPEVEAEDPGTEDRGPEDQGLEVTSKPAP</sequence>
<dbReference type="PANTHER" id="PTHR45527">
    <property type="entry name" value="NONRIBOSOMAL PEPTIDE SYNTHETASE"/>
    <property type="match status" value="1"/>
</dbReference>
<feature type="transmembrane region" description="Helical" evidence="2">
    <location>
        <begin position="691"/>
        <end position="710"/>
    </location>
</feature>
<dbReference type="SUPFAM" id="SSF56801">
    <property type="entry name" value="Acetyl-CoA synthetase-like"/>
    <property type="match status" value="1"/>
</dbReference>
<protein>
    <recommendedName>
        <fullName evidence="3">AMP-dependent synthetase/ligase domain-containing protein</fullName>
    </recommendedName>
</protein>
<dbReference type="InterPro" id="IPR000873">
    <property type="entry name" value="AMP-dep_synth/lig_dom"/>
</dbReference>
<keyword evidence="2" id="KW-0812">Transmembrane</keyword>
<gene>
    <name evidence="4" type="ORF">DEJ50_01970</name>
</gene>
<evidence type="ECO:0000256" key="2">
    <source>
        <dbReference type="SAM" id="Phobius"/>
    </source>
</evidence>
<evidence type="ECO:0000259" key="3">
    <source>
        <dbReference type="Pfam" id="PF00501"/>
    </source>
</evidence>
<dbReference type="InterPro" id="IPR042099">
    <property type="entry name" value="ANL_N_sf"/>
</dbReference>
<keyword evidence="2" id="KW-0472">Membrane</keyword>
<evidence type="ECO:0000313" key="4">
    <source>
        <dbReference type="EMBL" id="QES46805.1"/>
    </source>
</evidence>
<feature type="transmembrane region" description="Helical" evidence="2">
    <location>
        <begin position="619"/>
        <end position="642"/>
    </location>
</feature>
<dbReference type="PANTHER" id="PTHR45527:SF1">
    <property type="entry name" value="FATTY ACID SYNTHASE"/>
    <property type="match status" value="1"/>
</dbReference>
<dbReference type="EMBL" id="CP029190">
    <property type="protein sequence ID" value="QES46805.1"/>
    <property type="molecule type" value="Genomic_DNA"/>
</dbReference>
<feature type="transmembrane region" description="Helical" evidence="2">
    <location>
        <begin position="581"/>
        <end position="599"/>
    </location>
</feature>
<feature type="region of interest" description="Disordered" evidence="1">
    <location>
        <begin position="1"/>
        <end position="63"/>
    </location>
</feature>
<evidence type="ECO:0000313" key="5">
    <source>
        <dbReference type="Proteomes" id="UP000325211"/>
    </source>
</evidence>
<dbReference type="GO" id="GO:0044550">
    <property type="term" value="P:secondary metabolite biosynthetic process"/>
    <property type="evidence" value="ECO:0007669"/>
    <property type="project" value="TreeGrafter"/>
</dbReference>
<reference evidence="4 5" key="1">
    <citation type="submission" date="2018-05" db="EMBL/GenBank/DDBJ databases">
        <title>Streptomyces venezuelae.</title>
        <authorList>
            <person name="Kim W."/>
            <person name="Lee N."/>
            <person name="Cho B.-K."/>
        </authorList>
    </citation>
    <scope>NUCLEOTIDE SEQUENCE [LARGE SCALE GENOMIC DNA]</scope>
    <source>
        <strain evidence="4 5">ATCC 21782</strain>
    </source>
</reference>
<dbReference type="OrthoDB" id="4320398at2"/>
<dbReference type="GO" id="GO:0031177">
    <property type="term" value="F:phosphopantetheine binding"/>
    <property type="evidence" value="ECO:0007669"/>
    <property type="project" value="TreeGrafter"/>
</dbReference>
<dbReference type="Proteomes" id="UP000325211">
    <property type="component" value="Chromosome"/>
</dbReference>
<feature type="transmembrane region" description="Helical" evidence="2">
    <location>
        <begin position="654"/>
        <end position="671"/>
    </location>
</feature>
<dbReference type="GO" id="GO:0005737">
    <property type="term" value="C:cytoplasm"/>
    <property type="evidence" value="ECO:0007669"/>
    <property type="project" value="TreeGrafter"/>
</dbReference>
<dbReference type="Gene3D" id="3.30.300.30">
    <property type="match status" value="1"/>
</dbReference>
<feature type="domain" description="AMP-dependent synthetase/ligase" evidence="3">
    <location>
        <begin position="71"/>
        <end position="405"/>
    </location>
</feature>
<organism evidence="4 5">
    <name type="scientific">Streptomyces venezuelae</name>
    <dbReference type="NCBI Taxonomy" id="54571"/>
    <lineage>
        <taxon>Bacteria</taxon>
        <taxon>Bacillati</taxon>
        <taxon>Actinomycetota</taxon>
        <taxon>Actinomycetes</taxon>
        <taxon>Kitasatosporales</taxon>
        <taxon>Streptomycetaceae</taxon>
        <taxon>Streptomyces</taxon>
    </lineage>
</organism>
<keyword evidence="2" id="KW-1133">Transmembrane helix</keyword>
<dbReference type="Gene3D" id="3.40.50.12780">
    <property type="entry name" value="N-terminal domain of ligase-like"/>
    <property type="match status" value="1"/>
</dbReference>
<accession>A0A5P2CVC6</accession>
<proteinExistence type="predicted"/>
<dbReference type="InterPro" id="IPR045851">
    <property type="entry name" value="AMP-bd_C_sf"/>
</dbReference>
<feature type="region of interest" description="Disordered" evidence="1">
    <location>
        <begin position="715"/>
        <end position="747"/>
    </location>
</feature>
<feature type="region of interest" description="Disordered" evidence="1">
    <location>
        <begin position="528"/>
        <end position="555"/>
    </location>
</feature>